<accession>A0A5B7CR88</accession>
<comment type="caution">
    <text evidence="2">The sequence shown here is derived from an EMBL/GenBank/DDBJ whole genome shotgun (WGS) entry which is preliminary data.</text>
</comment>
<reference evidence="2 3" key="1">
    <citation type="submission" date="2019-05" db="EMBL/GenBank/DDBJ databases">
        <title>Another draft genome of Portunus trituberculatus and its Hox gene families provides insights of decapod evolution.</title>
        <authorList>
            <person name="Jeong J.-H."/>
            <person name="Song I."/>
            <person name="Kim S."/>
            <person name="Choi T."/>
            <person name="Kim D."/>
            <person name="Ryu S."/>
            <person name="Kim W."/>
        </authorList>
    </citation>
    <scope>NUCLEOTIDE SEQUENCE [LARGE SCALE GENOMIC DNA]</scope>
    <source>
        <tissue evidence="2">Muscle</tissue>
    </source>
</reference>
<proteinExistence type="predicted"/>
<feature type="region of interest" description="Disordered" evidence="1">
    <location>
        <begin position="1"/>
        <end position="48"/>
    </location>
</feature>
<keyword evidence="3" id="KW-1185">Reference proteome</keyword>
<evidence type="ECO:0000313" key="3">
    <source>
        <dbReference type="Proteomes" id="UP000324222"/>
    </source>
</evidence>
<protein>
    <submittedName>
        <fullName evidence="2">Uncharacterized protein</fullName>
    </submittedName>
</protein>
<dbReference type="Proteomes" id="UP000324222">
    <property type="component" value="Unassembled WGS sequence"/>
</dbReference>
<dbReference type="AlphaFoldDB" id="A0A5B7CR88"/>
<name>A0A5B7CR88_PORTR</name>
<evidence type="ECO:0000313" key="2">
    <source>
        <dbReference type="EMBL" id="MPC10856.1"/>
    </source>
</evidence>
<evidence type="ECO:0000256" key="1">
    <source>
        <dbReference type="SAM" id="MobiDB-lite"/>
    </source>
</evidence>
<gene>
    <name evidence="2" type="ORF">E2C01_003500</name>
</gene>
<sequence length="73" mass="8030">MRCPSGDAKTAEVEGSTQESGWRQGCGEGVEAASRAETQSPRETKSMRTSSFFTFRRLVALIDKNTLMRGPFV</sequence>
<organism evidence="2 3">
    <name type="scientific">Portunus trituberculatus</name>
    <name type="common">Swimming crab</name>
    <name type="synonym">Neptunus trituberculatus</name>
    <dbReference type="NCBI Taxonomy" id="210409"/>
    <lineage>
        <taxon>Eukaryota</taxon>
        <taxon>Metazoa</taxon>
        <taxon>Ecdysozoa</taxon>
        <taxon>Arthropoda</taxon>
        <taxon>Crustacea</taxon>
        <taxon>Multicrustacea</taxon>
        <taxon>Malacostraca</taxon>
        <taxon>Eumalacostraca</taxon>
        <taxon>Eucarida</taxon>
        <taxon>Decapoda</taxon>
        <taxon>Pleocyemata</taxon>
        <taxon>Brachyura</taxon>
        <taxon>Eubrachyura</taxon>
        <taxon>Portunoidea</taxon>
        <taxon>Portunidae</taxon>
        <taxon>Portuninae</taxon>
        <taxon>Portunus</taxon>
    </lineage>
</organism>
<dbReference type="EMBL" id="VSRR010000133">
    <property type="protein sequence ID" value="MPC10856.1"/>
    <property type="molecule type" value="Genomic_DNA"/>
</dbReference>